<organism evidence="1 2">
    <name type="scientific">Melastoma candidum</name>
    <dbReference type="NCBI Taxonomy" id="119954"/>
    <lineage>
        <taxon>Eukaryota</taxon>
        <taxon>Viridiplantae</taxon>
        <taxon>Streptophyta</taxon>
        <taxon>Embryophyta</taxon>
        <taxon>Tracheophyta</taxon>
        <taxon>Spermatophyta</taxon>
        <taxon>Magnoliopsida</taxon>
        <taxon>eudicotyledons</taxon>
        <taxon>Gunneridae</taxon>
        <taxon>Pentapetalae</taxon>
        <taxon>rosids</taxon>
        <taxon>malvids</taxon>
        <taxon>Myrtales</taxon>
        <taxon>Melastomataceae</taxon>
        <taxon>Melastomatoideae</taxon>
        <taxon>Melastomateae</taxon>
        <taxon>Melastoma</taxon>
    </lineage>
</organism>
<accession>A0ACB9RXW2</accession>
<protein>
    <submittedName>
        <fullName evidence="1">Uncharacterized protein</fullName>
    </submittedName>
</protein>
<proteinExistence type="predicted"/>
<sequence>MEFAKKCTRLAVLVHVSTAYVAGEREGLIHETPYEMGETLNGVIGLDIEQEKRIVDEKLEELRKESVPEKDARVAMKQLGIERAKIYGWPNTYVFTKAMGEMVVGALRGALPVVILRPTIVTSTCREPFPGWAEGVRTVDTLAVGYGTGKLTCFLGDINGIVDLIPADMVVNSMMVGMTAQAGRPGQSIYQVGTSSRNPVRYVNLQEVGLRYFRAHPYVNKQGKEVKVGKVTVLKSMSSFQRYMSLRYLFWLKGLEFVNAALCRSLEGTYSDLDKKIKFVMRLVELYRPYLFFKGVFDDTNTEKLWAAVRENDMAEAEIFYFDPESVDWEEYLMKVHMPGLVKHVFK</sequence>
<reference evidence="2" key="1">
    <citation type="journal article" date="2023" name="Front. Plant Sci.">
        <title>Chromosomal-level genome assembly of Melastoma candidum provides insights into trichome evolution.</title>
        <authorList>
            <person name="Zhong Y."/>
            <person name="Wu W."/>
            <person name="Sun C."/>
            <person name="Zou P."/>
            <person name="Liu Y."/>
            <person name="Dai S."/>
            <person name="Zhou R."/>
        </authorList>
    </citation>
    <scope>NUCLEOTIDE SEQUENCE [LARGE SCALE GENOMIC DNA]</scope>
</reference>
<dbReference type="Proteomes" id="UP001057402">
    <property type="component" value="Chromosome 3"/>
</dbReference>
<gene>
    <name evidence="1" type="ORF">MLD38_009557</name>
</gene>
<name>A0ACB9RXW2_9MYRT</name>
<evidence type="ECO:0000313" key="2">
    <source>
        <dbReference type="Proteomes" id="UP001057402"/>
    </source>
</evidence>
<dbReference type="EMBL" id="CM042882">
    <property type="protein sequence ID" value="KAI4383755.1"/>
    <property type="molecule type" value="Genomic_DNA"/>
</dbReference>
<keyword evidence="2" id="KW-1185">Reference proteome</keyword>
<evidence type="ECO:0000313" key="1">
    <source>
        <dbReference type="EMBL" id="KAI4383755.1"/>
    </source>
</evidence>
<comment type="caution">
    <text evidence="1">The sequence shown here is derived from an EMBL/GenBank/DDBJ whole genome shotgun (WGS) entry which is preliminary data.</text>
</comment>